<evidence type="ECO:0000313" key="3">
    <source>
        <dbReference type="Proteomes" id="UP001183777"/>
    </source>
</evidence>
<dbReference type="InterPro" id="IPR007345">
    <property type="entry name" value="Polysacch_pyruvyl_Trfase"/>
</dbReference>
<dbReference type="RefSeq" id="WP_200694487.1">
    <property type="nucleotide sequence ID" value="NZ_JAVREX010000020.1"/>
</dbReference>
<evidence type="ECO:0000259" key="1">
    <source>
        <dbReference type="Pfam" id="PF04230"/>
    </source>
</evidence>
<keyword evidence="3" id="KW-1185">Reference proteome</keyword>
<keyword evidence="2" id="KW-0808">Transferase</keyword>
<proteinExistence type="predicted"/>
<dbReference type="Pfam" id="PF04230">
    <property type="entry name" value="PS_pyruv_trans"/>
    <property type="match status" value="1"/>
</dbReference>
<accession>A0ABU2RXR0</accession>
<sequence>MRHGLPSALDSLLRPRSASGRALVTGWFSFRDGEVTAGDALAERAVSDALGRLGVAHDSAWSPVFAPGELTLEEARPESYEQLLFVCGPLHGDQILRLHERYAACRRTAVGVSVVDERAPEVTGFHRVLARDRAGAGLMADLAGAARSGPARPLVGVALTHGQGEYGARRDHDRAAEVLGSWLAGRDCARVEADTRLARDTWRQCRTADQYLSLVGRLDLMVTDRLHGMVLALRTGVPALVVDPVRGGAKVSAQAFVVRWPAVVPCEELSPEVLDDWWAWCLSPAGKAAAERRRALLLRGAAGAPGPRDLDSGH</sequence>
<organism evidence="2 3">
    <name type="scientific">Streptomyces salyersiae</name>
    <dbReference type="NCBI Taxonomy" id="3075530"/>
    <lineage>
        <taxon>Bacteria</taxon>
        <taxon>Bacillati</taxon>
        <taxon>Actinomycetota</taxon>
        <taxon>Actinomycetes</taxon>
        <taxon>Kitasatosporales</taxon>
        <taxon>Streptomycetaceae</taxon>
        <taxon>Streptomyces</taxon>
    </lineage>
</organism>
<reference evidence="3" key="1">
    <citation type="submission" date="2023-07" db="EMBL/GenBank/DDBJ databases">
        <title>30 novel species of actinomycetes from the DSMZ collection.</title>
        <authorList>
            <person name="Nouioui I."/>
        </authorList>
    </citation>
    <scope>NUCLEOTIDE SEQUENCE [LARGE SCALE GENOMIC DNA]</scope>
    <source>
        <strain evidence="3">DSM 41770</strain>
    </source>
</reference>
<name>A0ABU2RXR0_9ACTN</name>
<feature type="domain" description="Polysaccharide pyruvyl transferase" evidence="1">
    <location>
        <begin position="206"/>
        <end position="243"/>
    </location>
</feature>
<protein>
    <submittedName>
        <fullName evidence="2">Polysaccharide pyruvyl transferase family protein</fullName>
    </submittedName>
</protein>
<dbReference type="EMBL" id="JAVREX010000020">
    <property type="protein sequence ID" value="MDT0432194.1"/>
    <property type="molecule type" value="Genomic_DNA"/>
</dbReference>
<dbReference type="Proteomes" id="UP001183777">
    <property type="component" value="Unassembled WGS sequence"/>
</dbReference>
<comment type="caution">
    <text evidence="2">The sequence shown here is derived from an EMBL/GenBank/DDBJ whole genome shotgun (WGS) entry which is preliminary data.</text>
</comment>
<dbReference type="GO" id="GO:0016740">
    <property type="term" value="F:transferase activity"/>
    <property type="evidence" value="ECO:0007669"/>
    <property type="project" value="UniProtKB-KW"/>
</dbReference>
<gene>
    <name evidence="2" type="ORF">RM649_31760</name>
</gene>
<evidence type="ECO:0000313" key="2">
    <source>
        <dbReference type="EMBL" id="MDT0432194.1"/>
    </source>
</evidence>